<evidence type="ECO:0000256" key="6">
    <source>
        <dbReference type="ARBA" id="ARBA00023002"/>
    </source>
</evidence>
<evidence type="ECO:0000256" key="4">
    <source>
        <dbReference type="ARBA" id="ARBA00022563"/>
    </source>
</evidence>
<dbReference type="InterPro" id="IPR012259">
    <property type="entry name" value="DHFR"/>
</dbReference>
<dbReference type="AlphaFoldDB" id="A0A9E7DK14"/>
<dbReference type="GO" id="GO:0004146">
    <property type="term" value="F:dihydrofolate reductase activity"/>
    <property type="evidence" value="ECO:0007669"/>
    <property type="project" value="UniProtKB-EC"/>
</dbReference>
<dbReference type="PROSITE" id="PS51330">
    <property type="entry name" value="DHFR_2"/>
    <property type="match status" value="1"/>
</dbReference>
<keyword evidence="9" id="KW-1185">Reference proteome</keyword>
<dbReference type="Gene3D" id="3.40.430.10">
    <property type="entry name" value="Dihydrofolate Reductase, subunit A"/>
    <property type="match status" value="1"/>
</dbReference>
<gene>
    <name evidence="8" type="ORF">M1R53_02185</name>
</gene>
<dbReference type="GO" id="GO:0050661">
    <property type="term" value="F:NADP binding"/>
    <property type="evidence" value="ECO:0007669"/>
    <property type="project" value="InterPro"/>
</dbReference>
<dbReference type="InterPro" id="IPR024072">
    <property type="entry name" value="DHFR-like_dom_sf"/>
</dbReference>
<evidence type="ECO:0000256" key="1">
    <source>
        <dbReference type="ARBA" id="ARBA00004903"/>
    </source>
</evidence>
<dbReference type="EMBL" id="CP096649">
    <property type="protein sequence ID" value="UQK59489.1"/>
    <property type="molecule type" value="Genomic_DNA"/>
</dbReference>
<organism evidence="8 9">
    <name type="scientific">Fenollaria massiliensis</name>
    <dbReference type="NCBI Taxonomy" id="938288"/>
    <lineage>
        <taxon>Bacteria</taxon>
        <taxon>Bacillati</taxon>
        <taxon>Bacillota</taxon>
        <taxon>Clostridia</taxon>
        <taxon>Eubacteriales</taxon>
        <taxon>Fenollaria</taxon>
    </lineage>
</organism>
<keyword evidence="5" id="KW-0521">NADP</keyword>
<dbReference type="GO" id="GO:0005829">
    <property type="term" value="C:cytosol"/>
    <property type="evidence" value="ECO:0007669"/>
    <property type="project" value="TreeGrafter"/>
</dbReference>
<evidence type="ECO:0000313" key="9">
    <source>
        <dbReference type="Proteomes" id="UP000831151"/>
    </source>
</evidence>
<evidence type="ECO:0000313" key="8">
    <source>
        <dbReference type="EMBL" id="UQK59489.1"/>
    </source>
</evidence>
<dbReference type="GO" id="GO:0046452">
    <property type="term" value="P:dihydrofolate metabolic process"/>
    <property type="evidence" value="ECO:0007669"/>
    <property type="project" value="TreeGrafter"/>
</dbReference>
<dbReference type="PANTHER" id="PTHR48069">
    <property type="entry name" value="DIHYDROFOLATE REDUCTASE"/>
    <property type="match status" value="1"/>
</dbReference>
<dbReference type="InterPro" id="IPR001796">
    <property type="entry name" value="DHFR_dom"/>
</dbReference>
<evidence type="ECO:0000256" key="2">
    <source>
        <dbReference type="ARBA" id="ARBA00009539"/>
    </source>
</evidence>
<dbReference type="CDD" id="cd00209">
    <property type="entry name" value="DHFR"/>
    <property type="match status" value="1"/>
</dbReference>
<dbReference type="PANTHER" id="PTHR48069:SF3">
    <property type="entry name" value="DIHYDROFOLATE REDUCTASE"/>
    <property type="match status" value="1"/>
</dbReference>
<comment type="pathway">
    <text evidence="1">Cofactor biosynthesis; tetrahydrofolate biosynthesis; 5,6,7,8-tetrahydrofolate from 7,8-dihydrofolate: step 1/1.</text>
</comment>
<accession>A0A9E7DK14</accession>
<dbReference type="KEGG" id="fms:M1R53_02185"/>
<dbReference type="RefSeq" id="WP_249242913.1">
    <property type="nucleotide sequence ID" value="NZ_CP096649.1"/>
</dbReference>
<comment type="similarity">
    <text evidence="2">Belongs to the dihydrofolate reductase family.</text>
</comment>
<name>A0A9E7DK14_9FIRM</name>
<dbReference type="EC" id="1.5.1.3" evidence="3"/>
<keyword evidence="6" id="KW-0560">Oxidoreductase</keyword>
<reference evidence="8" key="1">
    <citation type="submission" date="2022-04" db="EMBL/GenBank/DDBJ databases">
        <title>Complete genome sequences of Ezakiella coagulans and Fenollaria massiliensis.</title>
        <authorList>
            <person name="France M.T."/>
            <person name="Clifford J."/>
            <person name="Narina S."/>
            <person name="Rutt L."/>
            <person name="Ravel J."/>
        </authorList>
    </citation>
    <scope>NUCLEOTIDE SEQUENCE</scope>
    <source>
        <strain evidence="8">C0061C2</strain>
    </source>
</reference>
<protein>
    <recommendedName>
        <fullName evidence="3">dihydrofolate reductase</fullName>
        <ecNumber evidence="3">1.5.1.3</ecNumber>
    </recommendedName>
</protein>
<evidence type="ECO:0000256" key="5">
    <source>
        <dbReference type="ARBA" id="ARBA00022857"/>
    </source>
</evidence>
<dbReference type="PRINTS" id="PR00070">
    <property type="entry name" value="DHFR"/>
</dbReference>
<evidence type="ECO:0000259" key="7">
    <source>
        <dbReference type="PROSITE" id="PS51330"/>
    </source>
</evidence>
<feature type="domain" description="DHFR" evidence="7">
    <location>
        <begin position="1"/>
        <end position="159"/>
    </location>
</feature>
<dbReference type="Pfam" id="PF00186">
    <property type="entry name" value="DHFR_1"/>
    <property type="match status" value="1"/>
</dbReference>
<dbReference type="GO" id="GO:0006730">
    <property type="term" value="P:one-carbon metabolic process"/>
    <property type="evidence" value="ECO:0007669"/>
    <property type="project" value="UniProtKB-KW"/>
</dbReference>
<dbReference type="SUPFAM" id="SSF53597">
    <property type="entry name" value="Dihydrofolate reductase-like"/>
    <property type="match status" value="1"/>
</dbReference>
<sequence>MILVMAVDAKWAIGYKGDMLTRIPEDLKRFKEMTMGGVLLMGRKTFDATGALPGRETIIVSRSLKDVDGAHIAHDLDELKKIIKEKFSDKKIFLVGGASLIDQLIGEVDEAEITFIKKDFKPYDTVMRNLDEDEAFELVQTSEEHTYQDMKFEYRKYIRKK</sequence>
<dbReference type="Proteomes" id="UP000831151">
    <property type="component" value="Chromosome"/>
</dbReference>
<evidence type="ECO:0000256" key="3">
    <source>
        <dbReference type="ARBA" id="ARBA00012856"/>
    </source>
</evidence>
<keyword evidence="4" id="KW-0554">One-carbon metabolism</keyword>
<proteinExistence type="inferred from homology"/>
<dbReference type="GO" id="GO:0046655">
    <property type="term" value="P:folic acid metabolic process"/>
    <property type="evidence" value="ECO:0007669"/>
    <property type="project" value="TreeGrafter"/>
</dbReference>
<dbReference type="GO" id="GO:0046654">
    <property type="term" value="P:tetrahydrofolate biosynthetic process"/>
    <property type="evidence" value="ECO:0007669"/>
    <property type="project" value="InterPro"/>
</dbReference>